<organism evidence="2 3">
    <name type="scientific">Cylindrobasidium torrendii FP15055 ss-10</name>
    <dbReference type="NCBI Taxonomy" id="1314674"/>
    <lineage>
        <taxon>Eukaryota</taxon>
        <taxon>Fungi</taxon>
        <taxon>Dikarya</taxon>
        <taxon>Basidiomycota</taxon>
        <taxon>Agaricomycotina</taxon>
        <taxon>Agaricomycetes</taxon>
        <taxon>Agaricomycetidae</taxon>
        <taxon>Agaricales</taxon>
        <taxon>Marasmiineae</taxon>
        <taxon>Physalacriaceae</taxon>
        <taxon>Cylindrobasidium</taxon>
    </lineage>
</organism>
<feature type="compositionally biased region" description="Polar residues" evidence="1">
    <location>
        <begin position="48"/>
        <end position="59"/>
    </location>
</feature>
<feature type="compositionally biased region" description="Polar residues" evidence="1">
    <location>
        <begin position="1"/>
        <end position="11"/>
    </location>
</feature>
<feature type="compositionally biased region" description="Basic and acidic residues" evidence="1">
    <location>
        <begin position="36"/>
        <end position="47"/>
    </location>
</feature>
<name>A0A0D7BW94_9AGAR</name>
<sequence>MQSKVGNSQVYNDGDQRPAQTDVGQHFEGSTGGQRNAHDLLDSKDQRSIGNKLNIASQQEHQDEEPSLSQRDPTAPAKAHGNEPSRGAKIDAELKAEEEELLKKKSS</sequence>
<dbReference type="EMBL" id="KN880433">
    <property type="protein sequence ID" value="KIY73906.1"/>
    <property type="molecule type" value="Genomic_DNA"/>
</dbReference>
<gene>
    <name evidence="2" type="ORF">CYLTODRAFT_341053</name>
</gene>
<accession>A0A0D7BW94</accession>
<dbReference type="OrthoDB" id="3358750at2759"/>
<feature type="region of interest" description="Disordered" evidence="1">
    <location>
        <begin position="1"/>
        <end position="90"/>
    </location>
</feature>
<dbReference type="PANTHER" id="PTHR39475">
    <property type="entry name" value="CONIDIATION-SPECIFIC PROTEIN 6"/>
    <property type="match status" value="1"/>
</dbReference>
<evidence type="ECO:0000256" key="1">
    <source>
        <dbReference type="SAM" id="MobiDB-lite"/>
    </source>
</evidence>
<reference evidence="2 3" key="1">
    <citation type="journal article" date="2015" name="Fungal Genet. Biol.">
        <title>Evolution of novel wood decay mechanisms in Agaricales revealed by the genome sequences of Fistulina hepatica and Cylindrobasidium torrendii.</title>
        <authorList>
            <person name="Floudas D."/>
            <person name="Held B.W."/>
            <person name="Riley R."/>
            <person name="Nagy L.G."/>
            <person name="Koehler G."/>
            <person name="Ransdell A.S."/>
            <person name="Younus H."/>
            <person name="Chow J."/>
            <person name="Chiniquy J."/>
            <person name="Lipzen A."/>
            <person name="Tritt A."/>
            <person name="Sun H."/>
            <person name="Haridas S."/>
            <person name="LaButti K."/>
            <person name="Ohm R.A."/>
            <person name="Kues U."/>
            <person name="Blanchette R.A."/>
            <person name="Grigoriev I.V."/>
            <person name="Minto R.E."/>
            <person name="Hibbett D.S."/>
        </authorList>
    </citation>
    <scope>NUCLEOTIDE SEQUENCE [LARGE SCALE GENOMIC DNA]</scope>
    <source>
        <strain evidence="2 3">FP15055 ss-10</strain>
    </source>
</reference>
<proteinExistence type="predicted"/>
<dbReference type="AlphaFoldDB" id="A0A0D7BW94"/>
<evidence type="ECO:0000313" key="3">
    <source>
        <dbReference type="Proteomes" id="UP000054007"/>
    </source>
</evidence>
<dbReference type="Proteomes" id="UP000054007">
    <property type="component" value="Unassembled WGS sequence"/>
</dbReference>
<protein>
    <submittedName>
        <fullName evidence="2">Uncharacterized protein</fullName>
    </submittedName>
</protein>
<dbReference type="PANTHER" id="PTHR39475:SF1">
    <property type="entry name" value="CONIDIATION-SPECIFIC PROTEIN 6"/>
    <property type="match status" value="1"/>
</dbReference>
<keyword evidence="3" id="KW-1185">Reference proteome</keyword>
<feature type="compositionally biased region" description="Basic and acidic residues" evidence="1">
    <location>
        <begin position="80"/>
        <end position="90"/>
    </location>
</feature>
<evidence type="ECO:0000313" key="2">
    <source>
        <dbReference type="EMBL" id="KIY73906.1"/>
    </source>
</evidence>